<evidence type="ECO:0000313" key="3">
    <source>
        <dbReference type="EMBL" id="KAK2028243.1"/>
    </source>
</evidence>
<dbReference type="CDD" id="cd02019">
    <property type="entry name" value="NK"/>
    <property type="match status" value="1"/>
</dbReference>
<organism evidence="3 4">
    <name type="scientific">Colletotrichum zoysiae</name>
    <dbReference type="NCBI Taxonomy" id="1216348"/>
    <lineage>
        <taxon>Eukaryota</taxon>
        <taxon>Fungi</taxon>
        <taxon>Dikarya</taxon>
        <taxon>Ascomycota</taxon>
        <taxon>Pezizomycotina</taxon>
        <taxon>Sordariomycetes</taxon>
        <taxon>Hypocreomycetidae</taxon>
        <taxon>Glomerellales</taxon>
        <taxon>Glomerellaceae</taxon>
        <taxon>Colletotrichum</taxon>
        <taxon>Colletotrichum graminicola species complex</taxon>
    </lineage>
</organism>
<dbReference type="GO" id="GO:0009116">
    <property type="term" value="P:nucleoside metabolic process"/>
    <property type="evidence" value="ECO:0007669"/>
    <property type="project" value="InterPro"/>
</dbReference>
<dbReference type="SUPFAM" id="SSF52540">
    <property type="entry name" value="P-loop containing nucleoside triphosphate hydrolases"/>
    <property type="match status" value="1"/>
</dbReference>
<keyword evidence="4" id="KW-1185">Reference proteome</keyword>
<protein>
    <submittedName>
        <fullName evidence="3">Pfs domain-containing protein</fullName>
    </submittedName>
</protein>
<evidence type="ECO:0000256" key="1">
    <source>
        <dbReference type="ARBA" id="ARBA00022737"/>
    </source>
</evidence>
<dbReference type="InterPro" id="IPR007111">
    <property type="entry name" value="NACHT_NTPase"/>
</dbReference>
<dbReference type="SUPFAM" id="SSF53167">
    <property type="entry name" value="Purine and uridine phosphorylases"/>
    <property type="match status" value="1"/>
</dbReference>
<evidence type="ECO:0000259" key="2">
    <source>
        <dbReference type="PROSITE" id="PS50837"/>
    </source>
</evidence>
<dbReference type="Proteomes" id="UP001232148">
    <property type="component" value="Unassembled WGS sequence"/>
</dbReference>
<name>A0AAD9M4H8_9PEZI</name>
<evidence type="ECO:0000313" key="4">
    <source>
        <dbReference type="Proteomes" id="UP001232148"/>
    </source>
</evidence>
<dbReference type="InterPro" id="IPR053137">
    <property type="entry name" value="NLR-like"/>
</dbReference>
<dbReference type="GO" id="GO:0003824">
    <property type="term" value="F:catalytic activity"/>
    <property type="evidence" value="ECO:0007669"/>
    <property type="project" value="InterPro"/>
</dbReference>
<dbReference type="InterPro" id="IPR056884">
    <property type="entry name" value="NPHP3-like_N"/>
</dbReference>
<dbReference type="InterPro" id="IPR035994">
    <property type="entry name" value="Nucleoside_phosphorylase_sf"/>
</dbReference>
<gene>
    <name evidence="3" type="ORF">LX32DRAFT_664035</name>
</gene>
<dbReference type="InterPro" id="IPR027417">
    <property type="entry name" value="P-loop_NTPase"/>
</dbReference>
<dbReference type="EMBL" id="MU842881">
    <property type="protein sequence ID" value="KAK2028243.1"/>
    <property type="molecule type" value="Genomic_DNA"/>
</dbReference>
<dbReference type="Pfam" id="PF24883">
    <property type="entry name" value="NPHP3_N"/>
    <property type="match status" value="1"/>
</dbReference>
<dbReference type="Gene3D" id="3.40.50.300">
    <property type="entry name" value="P-loop containing nucleotide triphosphate hydrolases"/>
    <property type="match status" value="1"/>
</dbReference>
<accession>A0AAD9M4H8</accession>
<reference evidence="3" key="1">
    <citation type="submission" date="2021-06" db="EMBL/GenBank/DDBJ databases">
        <title>Comparative genomics, transcriptomics and evolutionary studies reveal genomic signatures of adaptation to plant cell wall in hemibiotrophic fungi.</title>
        <authorList>
            <consortium name="DOE Joint Genome Institute"/>
            <person name="Baroncelli R."/>
            <person name="Diaz J.F."/>
            <person name="Benocci T."/>
            <person name="Peng M."/>
            <person name="Battaglia E."/>
            <person name="Haridas S."/>
            <person name="Andreopoulos W."/>
            <person name="Labutti K."/>
            <person name="Pangilinan J."/>
            <person name="Floch G.L."/>
            <person name="Makela M.R."/>
            <person name="Henrissat B."/>
            <person name="Grigoriev I.V."/>
            <person name="Crouch J.A."/>
            <person name="De Vries R.P."/>
            <person name="Sukno S.A."/>
            <person name="Thon M.R."/>
        </authorList>
    </citation>
    <scope>NUCLEOTIDE SEQUENCE</scope>
    <source>
        <strain evidence="3">MAFF235873</strain>
    </source>
</reference>
<dbReference type="PROSITE" id="PS50837">
    <property type="entry name" value="NACHT"/>
    <property type="match status" value="1"/>
</dbReference>
<dbReference type="PANTHER" id="PTHR46082:SF11">
    <property type="entry name" value="AAA+ ATPASE DOMAIN-CONTAINING PROTEIN-RELATED"/>
    <property type="match status" value="1"/>
</dbReference>
<dbReference type="Gene3D" id="3.40.50.1580">
    <property type="entry name" value="Nucleoside phosphorylase domain"/>
    <property type="match status" value="1"/>
</dbReference>
<sequence length="829" mass="93695">MPDHSKYTIGWICAITIEYNAAHVILDETHDPPRRTAEHDNNIYTLGRIGKHNVVVIILPQGQYGLSSAAAAARDLVRSFPNVRIGLMVGVGGGAPSSEADIRLGDVVVSSPRDERGGVYQYDFGKSLQDRAFRTTGFLNQPPAALLAAVNSFKAEIQRKGPRLDEAINRALVDEPRLRRLCARPPAETDRLFRSDVVFDSSRSDADIRPEMLVQRPDRHEHDDNPAVHYGLIASANQLMKDAVIRDKFAVEEGVLCFEMEAAGLMNHFPCLVIRGICDYSDSHKNKIWQGYAAMTAAAYAKELVCRVQQSRLESEQKLSLLLPGLRNVELQIATLEERTNVTKFDKLLVVEAAMYDTHHNQHEPTCHPGTRLGVMDGIRDWAEDPNNQDVYWLSGLAGTGKSTVARTLAQEFDKNHTLAGTFFFKRGNTDQNKASLLFSTIARQLVERRPDVSRFLEAEIRDCSNISSKNIREQFRRLIHQPLQKYYEDNFKKAYFAASENTKSLILIIDAIDECAMGKDVEIVVPLLSEIAKSKVYNLKVFATSRPELPIRYAFGTIEGRYREIRLHEISGNSVAFDIEKFLEHELEQIRRKWNRKNRRQTSRQLNQDWPGYDRVKTLVNIAGRLFIFASTACRFIGDSFSSPEKQLSIIINGFLASAQSPVRDRLASTYLPVLWQFKDDRNESEQADLLCKFQNIVGTLVLLEEALSVNAIASLLDIEPIEVDQIIDPLSSAIDIPEDSDAPVKPFHLSFRDFLLGPSAGDFSIPFRKTHQKIALSCLDLLSRRWPLCFNTCRQDPRGSFSVKETILSRFIHRRSFSLAPHMPKKV</sequence>
<keyword evidence="1" id="KW-0677">Repeat</keyword>
<comment type="caution">
    <text evidence="3">The sequence shown here is derived from an EMBL/GenBank/DDBJ whole genome shotgun (WGS) entry which is preliminary data.</text>
</comment>
<feature type="domain" description="NACHT" evidence="2">
    <location>
        <begin position="390"/>
        <end position="548"/>
    </location>
</feature>
<dbReference type="PANTHER" id="PTHR46082">
    <property type="entry name" value="ATP/GTP-BINDING PROTEIN-RELATED"/>
    <property type="match status" value="1"/>
</dbReference>
<dbReference type="AlphaFoldDB" id="A0AAD9M4H8"/>
<proteinExistence type="predicted"/>